<dbReference type="FunFam" id="3.40.30.10:FF:000007">
    <property type="entry name" value="Thioredoxin-dependent thiol peroxidase"/>
    <property type="match status" value="1"/>
</dbReference>
<dbReference type="SUPFAM" id="SSF52833">
    <property type="entry name" value="Thioredoxin-like"/>
    <property type="match status" value="1"/>
</dbReference>
<keyword evidence="6" id="KW-0560">Oxidoreductase</keyword>
<keyword evidence="16" id="KW-1185">Reference proteome</keyword>
<organism evidence="15 16">
    <name type="scientific">Kocuria palustris PEL</name>
    <dbReference type="NCBI Taxonomy" id="1236550"/>
    <lineage>
        <taxon>Bacteria</taxon>
        <taxon>Bacillati</taxon>
        <taxon>Actinomycetota</taxon>
        <taxon>Actinomycetes</taxon>
        <taxon>Micrococcales</taxon>
        <taxon>Micrococcaceae</taxon>
        <taxon>Kocuria</taxon>
    </lineage>
</organism>
<evidence type="ECO:0000256" key="1">
    <source>
        <dbReference type="ARBA" id="ARBA00003330"/>
    </source>
</evidence>
<dbReference type="Proteomes" id="UP000009877">
    <property type="component" value="Unassembled WGS sequence"/>
</dbReference>
<dbReference type="EMBL" id="ANHZ02000018">
    <property type="protein sequence ID" value="EME35987.1"/>
    <property type="molecule type" value="Genomic_DNA"/>
</dbReference>
<comment type="catalytic activity">
    <reaction evidence="12">
        <text>a hydroperoxide + [thioredoxin]-dithiol = an alcohol + [thioredoxin]-disulfide + H2O</text>
        <dbReference type="Rhea" id="RHEA:62620"/>
        <dbReference type="Rhea" id="RHEA-COMP:10698"/>
        <dbReference type="Rhea" id="RHEA-COMP:10700"/>
        <dbReference type="ChEBI" id="CHEBI:15377"/>
        <dbReference type="ChEBI" id="CHEBI:29950"/>
        <dbReference type="ChEBI" id="CHEBI:30879"/>
        <dbReference type="ChEBI" id="CHEBI:35924"/>
        <dbReference type="ChEBI" id="CHEBI:50058"/>
        <dbReference type="EC" id="1.11.1.24"/>
    </reaction>
</comment>
<dbReference type="NCBIfam" id="NF006960">
    <property type="entry name" value="PRK09437.1"/>
    <property type="match status" value="1"/>
</dbReference>
<dbReference type="InterPro" id="IPR013766">
    <property type="entry name" value="Thioredoxin_domain"/>
</dbReference>
<evidence type="ECO:0000259" key="14">
    <source>
        <dbReference type="PROSITE" id="PS51352"/>
    </source>
</evidence>
<dbReference type="RefSeq" id="WP_006215181.1">
    <property type="nucleotide sequence ID" value="NZ_ANHZ02000018.1"/>
</dbReference>
<dbReference type="EC" id="1.11.1.24" evidence="3"/>
<evidence type="ECO:0000313" key="15">
    <source>
        <dbReference type="EMBL" id="EME35987.1"/>
    </source>
</evidence>
<dbReference type="Gene3D" id="3.40.30.10">
    <property type="entry name" value="Glutaredoxin"/>
    <property type="match status" value="1"/>
</dbReference>
<evidence type="ECO:0000256" key="10">
    <source>
        <dbReference type="ARBA" id="ARBA00038489"/>
    </source>
</evidence>
<evidence type="ECO:0000313" key="16">
    <source>
        <dbReference type="Proteomes" id="UP000009877"/>
    </source>
</evidence>
<keyword evidence="8" id="KW-0676">Redox-active center</keyword>
<feature type="domain" description="Thioredoxin" evidence="14">
    <location>
        <begin position="5"/>
        <end position="157"/>
    </location>
</feature>
<protein>
    <recommendedName>
        <fullName evidence="3">thioredoxin-dependent peroxiredoxin</fullName>
        <ecNumber evidence="3">1.11.1.24</ecNumber>
    </recommendedName>
    <alternativeName>
        <fullName evidence="11">Bacterioferritin comigratory protein</fullName>
    </alternativeName>
    <alternativeName>
        <fullName evidence="9">Thioredoxin peroxidase</fullName>
    </alternativeName>
</protein>
<evidence type="ECO:0000256" key="7">
    <source>
        <dbReference type="ARBA" id="ARBA00023157"/>
    </source>
</evidence>
<comment type="similarity">
    <text evidence="10">Belongs to the peroxiredoxin family. BCP/PrxQ subfamily.</text>
</comment>
<dbReference type="PROSITE" id="PS51352">
    <property type="entry name" value="THIOREDOXIN_2"/>
    <property type="match status" value="1"/>
</dbReference>
<dbReference type="GO" id="GO:0005737">
    <property type="term" value="C:cytoplasm"/>
    <property type="evidence" value="ECO:0007669"/>
    <property type="project" value="TreeGrafter"/>
</dbReference>
<dbReference type="PANTHER" id="PTHR42801:SF4">
    <property type="entry name" value="AHPC_TSA FAMILY PROTEIN"/>
    <property type="match status" value="1"/>
</dbReference>
<dbReference type="InterPro" id="IPR036249">
    <property type="entry name" value="Thioredoxin-like_sf"/>
</dbReference>
<comment type="caution">
    <text evidence="15">The sequence shown here is derived from an EMBL/GenBank/DDBJ whole genome shotgun (WGS) entry which is preliminary data.</text>
</comment>
<dbReference type="Pfam" id="PF00578">
    <property type="entry name" value="AhpC-TSA"/>
    <property type="match status" value="1"/>
</dbReference>
<dbReference type="InterPro" id="IPR024706">
    <property type="entry name" value="Peroxiredoxin_AhpC-typ"/>
</dbReference>
<evidence type="ECO:0000256" key="2">
    <source>
        <dbReference type="ARBA" id="ARBA00011245"/>
    </source>
</evidence>
<dbReference type="PIRSF" id="PIRSF000239">
    <property type="entry name" value="AHPC"/>
    <property type="match status" value="1"/>
</dbReference>
<accession>M2WBZ4</accession>
<evidence type="ECO:0000256" key="8">
    <source>
        <dbReference type="ARBA" id="ARBA00023284"/>
    </source>
</evidence>
<name>M2WBZ4_9MICC</name>
<dbReference type="STRING" id="71999.KPaMU14_04360"/>
<dbReference type="GO" id="GO:0045454">
    <property type="term" value="P:cell redox homeostasis"/>
    <property type="evidence" value="ECO:0007669"/>
    <property type="project" value="TreeGrafter"/>
</dbReference>
<comment type="subunit">
    <text evidence="2">Monomer.</text>
</comment>
<evidence type="ECO:0000256" key="6">
    <source>
        <dbReference type="ARBA" id="ARBA00023002"/>
    </source>
</evidence>
<proteinExistence type="inferred from homology"/>
<feature type="active site" description="Cysteine sulfenic acid (-SOH) intermediate; for peroxidase activity" evidence="13">
    <location>
        <position position="47"/>
    </location>
</feature>
<dbReference type="CDD" id="cd03017">
    <property type="entry name" value="PRX_BCP"/>
    <property type="match status" value="1"/>
</dbReference>
<dbReference type="InterPro" id="IPR050924">
    <property type="entry name" value="Peroxiredoxin_BCP/PrxQ"/>
</dbReference>
<keyword evidence="7" id="KW-1015">Disulfide bond</keyword>
<dbReference type="InterPro" id="IPR000866">
    <property type="entry name" value="AhpC/TSA"/>
</dbReference>
<keyword evidence="5" id="KW-0049">Antioxidant</keyword>
<evidence type="ECO:0000256" key="9">
    <source>
        <dbReference type="ARBA" id="ARBA00032824"/>
    </source>
</evidence>
<evidence type="ECO:0000256" key="11">
    <source>
        <dbReference type="ARBA" id="ARBA00041373"/>
    </source>
</evidence>
<evidence type="ECO:0000256" key="4">
    <source>
        <dbReference type="ARBA" id="ARBA00022559"/>
    </source>
</evidence>
<dbReference type="GO" id="GO:0034599">
    <property type="term" value="P:cellular response to oxidative stress"/>
    <property type="evidence" value="ECO:0007669"/>
    <property type="project" value="TreeGrafter"/>
</dbReference>
<evidence type="ECO:0000256" key="5">
    <source>
        <dbReference type="ARBA" id="ARBA00022862"/>
    </source>
</evidence>
<gene>
    <name evidence="15" type="ORF">C884_00755</name>
</gene>
<dbReference type="AlphaFoldDB" id="M2WBZ4"/>
<evidence type="ECO:0000256" key="12">
    <source>
        <dbReference type="ARBA" id="ARBA00049091"/>
    </source>
</evidence>
<dbReference type="PANTHER" id="PTHR42801">
    <property type="entry name" value="THIOREDOXIN-DEPENDENT PEROXIDE REDUCTASE"/>
    <property type="match status" value="1"/>
</dbReference>
<keyword evidence="4 15" id="KW-0575">Peroxidase</keyword>
<evidence type="ECO:0000256" key="3">
    <source>
        <dbReference type="ARBA" id="ARBA00013017"/>
    </source>
</evidence>
<sequence length="157" mass="17291">MSQRLTPGEQAPDFTLTDAAGEEVTLSGLRGSRVIVYFYPKASTPGCTTQACDFQDRLERFRADGFEVLGISPDAPAALERFAQKESLGFPLLSDPDHEVAERWGAWGEKKNYGKVYEGLIRSTIVVDADGVVELAQYNVRAKGHVAKLRRDLGLED</sequence>
<reference evidence="15 16" key="1">
    <citation type="journal article" date="2014" name="Genome Announc.">
        <title>Draft Genome Sequence of Kocuria palustris PEL.</title>
        <authorList>
            <person name="Sharma G."/>
            <person name="Khatri I."/>
            <person name="Subramanian S."/>
        </authorList>
    </citation>
    <scope>NUCLEOTIDE SEQUENCE [LARGE SCALE GENOMIC DNA]</scope>
    <source>
        <strain evidence="15 16">PEL</strain>
    </source>
</reference>
<comment type="function">
    <text evidence="1">Thiol-specific peroxidase that catalyzes the reduction of hydrogen peroxide and organic hydroperoxides to water and alcohols, respectively. Plays a role in cell protection against oxidative stress by detoxifying peroxides and as sensor of hydrogen peroxide-mediated signaling events.</text>
</comment>
<dbReference type="GO" id="GO:0008379">
    <property type="term" value="F:thioredoxin peroxidase activity"/>
    <property type="evidence" value="ECO:0007669"/>
    <property type="project" value="TreeGrafter"/>
</dbReference>
<evidence type="ECO:0000256" key="13">
    <source>
        <dbReference type="PIRSR" id="PIRSR000239-1"/>
    </source>
</evidence>